<evidence type="ECO:0000313" key="3">
    <source>
        <dbReference type="Proteomes" id="UP001157161"/>
    </source>
</evidence>
<dbReference type="EMBL" id="BSUM01000001">
    <property type="protein sequence ID" value="GMA32048.1"/>
    <property type="molecule type" value="Genomic_DNA"/>
</dbReference>
<keyword evidence="3" id="KW-1185">Reference proteome</keyword>
<sequence>MESMRWLEPPSRYGVVYAVALPANTRVAATTSPGADSGVTTPQNVRVREAPRPRAASSSPGSTWATAE</sequence>
<comment type="caution">
    <text evidence="2">The sequence shown here is derived from an EMBL/GenBank/DDBJ whole genome shotgun (WGS) entry which is preliminary data.</text>
</comment>
<protein>
    <submittedName>
        <fullName evidence="2">Uncharacterized protein</fullName>
    </submittedName>
</protein>
<dbReference type="Proteomes" id="UP001157161">
    <property type="component" value="Unassembled WGS sequence"/>
</dbReference>
<gene>
    <name evidence="2" type="ORF">GCM10025875_20400</name>
</gene>
<proteinExistence type="predicted"/>
<evidence type="ECO:0000256" key="1">
    <source>
        <dbReference type="SAM" id="MobiDB-lite"/>
    </source>
</evidence>
<accession>A0AA38CPX6</accession>
<evidence type="ECO:0000313" key="2">
    <source>
        <dbReference type="EMBL" id="GMA32048.1"/>
    </source>
</evidence>
<feature type="region of interest" description="Disordered" evidence="1">
    <location>
        <begin position="28"/>
        <end position="68"/>
    </location>
</feature>
<name>A0AA38CPX6_9MICO</name>
<feature type="compositionally biased region" description="Polar residues" evidence="1">
    <location>
        <begin position="28"/>
        <end position="44"/>
    </location>
</feature>
<reference evidence="2" key="1">
    <citation type="journal article" date="2014" name="Int. J. Syst. Evol. Microbiol.">
        <title>Complete genome sequence of Corynebacterium casei LMG S-19264T (=DSM 44701T), isolated from a smear-ripened cheese.</title>
        <authorList>
            <consortium name="US DOE Joint Genome Institute (JGI-PGF)"/>
            <person name="Walter F."/>
            <person name="Albersmeier A."/>
            <person name="Kalinowski J."/>
            <person name="Ruckert C."/>
        </authorList>
    </citation>
    <scope>NUCLEOTIDE SEQUENCE</scope>
    <source>
        <strain evidence="2">NBRC 112290</strain>
    </source>
</reference>
<organism evidence="2 3">
    <name type="scientific">Litorihabitans aurantiacus</name>
    <dbReference type="NCBI Taxonomy" id="1930061"/>
    <lineage>
        <taxon>Bacteria</taxon>
        <taxon>Bacillati</taxon>
        <taxon>Actinomycetota</taxon>
        <taxon>Actinomycetes</taxon>
        <taxon>Micrococcales</taxon>
        <taxon>Beutenbergiaceae</taxon>
        <taxon>Litorihabitans</taxon>
    </lineage>
</organism>
<reference evidence="2" key="2">
    <citation type="submission" date="2023-02" db="EMBL/GenBank/DDBJ databases">
        <authorList>
            <person name="Sun Q."/>
            <person name="Mori K."/>
        </authorList>
    </citation>
    <scope>NUCLEOTIDE SEQUENCE</scope>
    <source>
        <strain evidence="2">NBRC 112290</strain>
    </source>
</reference>
<dbReference type="AlphaFoldDB" id="A0AA38CPX6"/>